<reference evidence="4" key="1">
    <citation type="submission" date="2017-02" db="UniProtKB">
        <authorList>
            <consortium name="WormBaseParasite"/>
        </authorList>
    </citation>
    <scope>IDENTIFICATION</scope>
</reference>
<evidence type="ECO:0000313" key="3">
    <source>
        <dbReference type="Proteomes" id="UP000267027"/>
    </source>
</evidence>
<feature type="region of interest" description="Disordered" evidence="1">
    <location>
        <begin position="32"/>
        <end position="61"/>
    </location>
</feature>
<dbReference type="AlphaFoldDB" id="A0A0R3PXZ6"/>
<protein>
    <submittedName>
        <fullName evidence="4">39S ribosomal protein L41, mitochondrial</fullName>
    </submittedName>
</protein>
<keyword evidence="3" id="KW-1185">Reference proteome</keyword>
<reference evidence="2 3" key="2">
    <citation type="submission" date="2018-11" db="EMBL/GenBank/DDBJ databases">
        <authorList>
            <consortium name="Pathogen Informatics"/>
        </authorList>
    </citation>
    <scope>NUCLEOTIDE SEQUENCE [LARGE SCALE GENOMIC DNA]</scope>
    <source>
        <strain evidence="2 3">Costa Rica</strain>
    </source>
</reference>
<gene>
    <name evidence="2" type="ORF">ACOC_LOCUS11228</name>
</gene>
<name>A0A0R3PXZ6_ANGCS</name>
<proteinExistence type="predicted"/>
<feature type="compositionally biased region" description="Basic and acidic residues" evidence="1">
    <location>
        <begin position="32"/>
        <end position="41"/>
    </location>
</feature>
<dbReference type="EMBL" id="UYYA01004643">
    <property type="protein sequence ID" value="VDM62813.1"/>
    <property type="molecule type" value="Genomic_DNA"/>
</dbReference>
<evidence type="ECO:0000256" key="1">
    <source>
        <dbReference type="SAM" id="MobiDB-lite"/>
    </source>
</evidence>
<organism evidence="4">
    <name type="scientific">Angiostrongylus costaricensis</name>
    <name type="common">Nematode worm</name>
    <dbReference type="NCBI Taxonomy" id="334426"/>
    <lineage>
        <taxon>Eukaryota</taxon>
        <taxon>Metazoa</taxon>
        <taxon>Ecdysozoa</taxon>
        <taxon>Nematoda</taxon>
        <taxon>Chromadorea</taxon>
        <taxon>Rhabditida</taxon>
        <taxon>Rhabditina</taxon>
        <taxon>Rhabditomorpha</taxon>
        <taxon>Strongyloidea</taxon>
        <taxon>Metastrongylidae</taxon>
        <taxon>Angiostrongylus</taxon>
    </lineage>
</organism>
<dbReference type="Proteomes" id="UP000267027">
    <property type="component" value="Unassembled WGS sequence"/>
</dbReference>
<sequence length="129" mass="14191">MEAAWISKNYGDDLYLQCTCTRIRVLDRRLAHSGKKDKDHGAGSIPPQTVHASHPPGAGKLVPDFCGKGPLSAIQVASLQPGYLRTPGKIAGPAFYDIQDEMKILKQQPKPHVKFEGPLWTMDTRKQNG</sequence>
<accession>A0A0R3PXZ6</accession>
<dbReference type="WBParaSite" id="ACOC_0001122701-mRNA-1">
    <property type="protein sequence ID" value="ACOC_0001122701-mRNA-1"/>
    <property type="gene ID" value="ACOC_0001122701"/>
</dbReference>
<evidence type="ECO:0000313" key="2">
    <source>
        <dbReference type="EMBL" id="VDM62813.1"/>
    </source>
</evidence>
<evidence type="ECO:0000313" key="4">
    <source>
        <dbReference type="WBParaSite" id="ACOC_0001122701-mRNA-1"/>
    </source>
</evidence>